<feature type="region of interest" description="Disordered" evidence="1">
    <location>
        <begin position="56"/>
        <end position="104"/>
    </location>
</feature>
<feature type="compositionally biased region" description="Low complexity" evidence="1">
    <location>
        <begin position="92"/>
        <end position="101"/>
    </location>
</feature>
<feature type="region of interest" description="Disordered" evidence="1">
    <location>
        <begin position="1"/>
        <end position="24"/>
    </location>
</feature>
<organism evidence="2 3">
    <name type="scientific">Aspergillus taichungensis</name>
    <dbReference type="NCBI Taxonomy" id="482145"/>
    <lineage>
        <taxon>Eukaryota</taxon>
        <taxon>Fungi</taxon>
        <taxon>Dikarya</taxon>
        <taxon>Ascomycota</taxon>
        <taxon>Pezizomycotina</taxon>
        <taxon>Eurotiomycetes</taxon>
        <taxon>Eurotiomycetidae</taxon>
        <taxon>Eurotiales</taxon>
        <taxon>Aspergillaceae</taxon>
        <taxon>Aspergillus</taxon>
        <taxon>Aspergillus subgen. Circumdati</taxon>
    </lineage>
</organism>
<proteinExistence type="predicted"/>
<keyword evidence="3" id="KW-1185">Reference proteome</keyword>
<protein>
    <submittedName>
        <fullName evidence="2">Uncharacterized protein</fullName>
    </submittedName>
</protein>
<gene>
    <name evidence="2" type="ORF">BDW42DRAFT_189646</name>
</gene>
<dbReference type="OrthoDB" id="9994905at2759"/>
<dbReference type="EMBL" id="KZ559689">
    <property type="protein sequence ID" value="PLN74698.1"/>
    <property type="molecule type" value="Genomic_DNA"/>
</dbReference>
<accession>A0A2J5HD56</accession>
<evidence type="ECO:0000256" key="1">
    <source>
        <dbReference type="SAM" id="MobiDB-lite"/>
    </source>
</evidence>
<sequence length="632" mass="69383">MGRLFESLFSRRSDATSTGIGGPLLHLGERSDGVVPHQLLGPSSSREAVERSMVWGSQNGAPDDGKIDFDRSARHLHPPSSARHRESPRNGPPSTESTRPPRSIRRLTGWVSHLRSRHARDKAAWDACPVPDQSAYHAPITSRDRAEEHLVPCASFLSEDPSSRKPSERTTVSDLTAVTVSHHPSQRTLTPIPTVDRDLIFEDTSRESTRLDEPQAVATVAQTNPGFVCADVPFDFFPDSAERDADEITLPACHCGSSSTNQSHLPRSVSNESRWSAGLDRQAAAIAFNELAGQFQFAPLPVPPDGQDAEVDRTDETVPRRRDRVLVRIRSMRSSLSLGSPVSPPRTLRRRRTVVGVRCIASAMTSLSGKPLDSLARLGGHSFLFLPSEFAPAPLRLPVCFVATAAYLRRFGRWLILLLAGPHVHDLFLEMGDQKTAIRVYEYFARQVLSAEREQDRIQETTRRSQMPVELVEVLRPDGTSDHASQVQGVAWAFKALVAGLPGGLLGSSRLYETLVDLSQHRHSSGVGRSSARVQGIGLAILALTSPLQRNLLCGVMGLCSSLVAGRSETEGAIRHRLDSLIQAWEPVLRGRTGRTADAFSAVEREIEGQRVVGMLIDNWRRVSRQLCSQSS</sequence>
<name>A0A2J5HD56_9EURO</name>
<evidence type="ECO:0000313" key="2">
    <source>
        <dbReference type="EMBL" id="PLN74698.1"/>
    </source>
</evidence>
<dbReference type="Proteomes" id="UP000235023">
    <property type="component" value="Unassembled WGS sequence"/>
</dbReference>
<reference evidence="3" key="1">
    <citation type="submission" date="2017-12" db="EMBL/GenBank/DDBJ databases">
        <authorList>
            <consortium name="DOE Joint Genome Institute"/>
            <person name="Mondo S.J."/>
            <person name="Kjaerbolling I."/>
            <person name="Vesth T.C."/>
            <person name="Frisvad J.C."/>
            <person name="Nybo J.L."/>
            <person name="Theobald S."/>
            <person name="Kuo A."/>
            <person name="Bowyer P."/>
            <person name="Matsuda Y."/>
            <person name="Lyhne E.K."/>
            <person name="Kogle M.E."/>
            <person name="Clum A."/>
            <person name="Lipzen A."/>
            <person name="Salamov A."/>
            <person name="Ngan C.Y."/>
            <person name="Daum C."/>
            <person name="Chiniquy J."/>
            <person name="Barry K."/>
            <person name="LaButti K."/>
            <person name="Haridas S."/>
            <person name="Simmons B.A."/>
            <person name="Magnuson J.K."/>
            <person name="Mortensen U.H."/>
            <person name="Larsen T.O."/>
            <person name="Grigoriev I.V."/>
            <person name="Baker S.E."/>
            <person name="Andersen M.R."/>
            <person name="Nordberg H.P."/>
            <person name="Cantor M.N."/>
            <person name="Hua S.X."/>
        </authorList>
    </citation>
    <scope>NUCLEOTIDE SEQUENCE [LARGE SCALE GENOMIC DNA]</scope>
    <source>
        <strain evidence="3">IBT 19404</strain>
    </source>
</reference>
<feature type="compositionally biased region" description="Basic and acidic residues" evidence="1">
    <location>
        <begin position="63"/>
        <end position="73"/>
    </location>
</feature>
<evidence type="ECO:0000313" key="3">
    <source>
        <dbReference type="Proteomes" id="UP000235023"/>
    </source>
</evidence>
<dbReference type="AlphaFoldDB" id="A0A2J5HD56"/>